<sequence length="170" mass="19692">MKHVESKEDLETESMEISMEIIENLEYLKGMHTALKAKEQNSNAELQEARKELINGLRGKRLQSHIGVKNIGNLDIKPFRYACKHKYGTEADVKAIELFSKWDSYLRNPEWNPYKMVKVGEEEQVLLDDEDEKLKDLKNEYGNKVYGAVATALLEIKEYNPSGRYPVQEL</sequence>
<dbReference type="InterPro" id="IPR005379">
    <property type="entry name" value="FDM1-5/IDN2_XH"/>
</dbReference>
<gene>
    <name evidence="2" type="ORF">IFM89_030192</name>
</gene>
<accession>A0A835H1H6</accession>
<dbReference type="AlphaFoldDB" id="A0A835H1H6"/>
<protein>
    <recommendedName>
        <fullName evidence="1">Factor of DNA methylation 1-5/IDN2 domain-containing protein</fullName>
    </recommendedName>
</protein>
<dbReference type="GO" id="GO:0080188">
    <property type="term" value="P:gene silencing by siRNA-directed DNA methylation"/>
    <property type="evidence" value="ECO:0007669"/>
    <property type="project" value="InterPro"/>
</dbReference>
<name>A0A835H1H6_9MAGN</name>
<feature type="domain" description="Factor of DNA methylation 1-5/IDN2" evidence="1">
    <location>
        <begin position="69"/>
        <end position="170"/>
    </location>
</feature>
<evidence type="ECO:0000313" key="3">
    <source>
        <dbReference type="Proteomes" id="UP000631114"/>
    </source>
</evidence>
<evidence type="ECO:0000313" key="2">
    <source>
        <dbReference type="EMBL" id="KAF9590042.1"/>
    </source>
</evidence>
<dbReference type="OrthoDB" id="1892195at2759"/>
<keyword evidence="3" id="KW-1185">Reference proteome</keyword>
<comment type="caution">
    <text evidence="2">The sequence shown here is derived from an EMBL/GenBank/DDBJ whole genome shotgun (WGS) entry which is preliminary data.</text>
</comment>
<dbReference type="EMBL" id="JADFTS010000009">
    <property type="protein sequence ID" value="KAF9590042.1"/>
    <property type="molecule type" value="Genomic_DNA"/>
</dbReference>
<dbReference type="Pfam" id="PF03469">
    <property type="entry name" value="XH"/>
    <property type="match status" value="1"/>
</dbReference>
<dbReference type="Proteomes" id="UP000631114">
    <property type="component" value="Unassembled WGS sequence"/>
</dbReference>
<dbReference type="InterPro" id="IPR045177">
    <property type="entry name" value="FDM1-5/IDN2"/>
</dbReference>
<proteinExistence type="predicted"/>
<organism evidence="2 3">
    <name type="scientific">Coptis chinensis</name>
    <dbReference type="NCBI Taxonomy" id="261450"/>
    <lineage>
        <taxon>Eukaryota</taxon>
        <taxon>Viridiplantae</taxon>
        <taxon>Streptophyta</taxon>
        <taxon>Embryophyta</taxon>
        <taxon>Tracheophyta</taxon>
        <taxon>Spermatophyta</taxon>
        <taxon>Magnoliopsida</taxon>
        <taxon>Ranunculales</taxon>
        <taxon>Ranunculaceae</taxon>
        <taxon>Coptidoideae</taxon>
        <taxon>Coptis</taxon>
    </lineage>
</organism>
<dbReference type="PANTHER" id="PTHR21596:SF3">
    <property type="entry name" value="FACTOR OF DNA METHYLATION 1-RELATED"/>
    <property type="match status" value="1"/>
</dbReference>
<reference evidence="2 3" key="1">
    <citation type="submission" date="2020-10" db="EMBL/GenBank/DDBJ databases">
        <title>The Coptis chinensis genome and diversification of protoberbering-type alkaloids.</title>
        <authorList>
            <person name="Wang B."/>
            <person name="Shu S."/>
            <person name="Song C."/>
            <person name="Liu Y."/>
        </authorList>
    </citation>
    <scope>NUCLEOTIDE SEQUENCE [LARGE SCALE GENOMIC DNA]</scope>
    <source>
        <strain evidence="2">HL-2020</strain>
        <tissue evidence="2">Leaf</tissue>
    </source>
</reference>
<evidence type="ECO:0000259" key="1">
    <source>
        <dbReference type="Pfam" id="PF03469"/>
    </source>
</evidence>
<dbReference type="PANTHER" id="PTHR21596">
    <property type="entry name" value="RIBONUCLEASE P SUBUNIT P38"/>
    <property type="match status" value="1"/>
</dbReference>